<evidence type="ECO:0000313" key="2">
    <source>
        <dbReference type="EMBL" id="SMP33592.1"/>
    </source>
</evidence>
<accession>A0ABY1PG22</accession>
<dbReference type="Pfam" id="PF01494">
    <property type="entry name" value="FAD_binding_3"/>
    <property type="match status" value="1"/>
</dbReference>
<dbReference type="RefSeq" id="WP_283423578.1">
    <property type="nucleotide sequence ID" value="NZ_FXTZ01000016.1"/>
</dbReference>
<dbReference type="InterPro" id="IPR036188">
    <property type="entry name" value="FAD/NAD-bd_sf"/>
</dbReference>
<dbReference type="InterPro" id="IPR051704">
    <property type="entry name" value="FAD_aromatic-hydroxylase"/>
</dbReference>
<dbReference type="PRINTS" id="PR00420">
    <property type="entry name" value="RNGMNOXGNASE"/>
</dbReference>
<keyword evidence="3" id="KW-1185">Reference proteome</keyword>
<dbReference type="SUPFAM" id="SSF51905">
    <property type="entry name" value="FAD/NAD(P)-binding domain"/>
    <property type="match status" value="1"/>
</dbReference>
<feature type="domain" description="FAD-binding" evidence="1">
    <location>
        <begin position="5"/>
        <end position="313"/>
    </location>
</feature>
<proteinExistence type="predicted"/>
<dbReference type="InterPro" id="IPR002938">
    <property type="entry name" value="FAD-bd"/>
</dbReference>
<evidence type="ECO:0000313" key="3">
    <source>
        <dbReference type="Proteomes" id="UP001157960"/>
    </source>
</evidence>
<evidence type="ECO:0000259" key="1">
    <source>
        <dbReference type="Pfam" id="PF01494"/>
    </source>
</evidence>
<dbReference type="Proteomes" id="UP001157960">
    <property type="component" value="Unassembled WGS sequence"/>
</dbReference>
<gene>
    <name evidence="2" type="ORF">SAMN06264346_11644</name>
</gene>
<dbReference type="PANTHER" id="PTHR46865">
    <property type="entry name" value="OXIDOREDUCTASE-RELATED"/>
    <property type="match status" value="1"/>
</dbReference>
<sequence>MKKHMLISGAGIAGLTIANLLARQGHTITVIDKSPSFNKAGFLISLKSFGVRIMDELGLTQKLQEESFPSETVHFVETNDEIIQSINYDKMNENIERSLLISRGGLHHVLYEAVKNDVAILFDTSISQLEKQGDKTKVKLSNADTLTVDLVVVSEGLRSVTRDRYFTNCRLEDFNTLYLGGKLRQKHSYPTGVFKIYIDVNKMLSVYPVAPDEIAVQCYIHSTEDIETIKNNASSILKNSFDDYNPEIKHLLDDLLDNGLLFVDKMGMINASNLVNGNLVLLGDAGYCPTALSGMGASLSIFGAKALAHFIGEYPNDTVTACEKYNKLMQPIVEKFQTNAKNNAASFIPKSEEDLEEFVSNFRSATDKDVQKIMTDPIVLTKEQENFIIN</sequence>
<reference evidence="2 3" key="1">
    <citation type="submission" date="2017-05" db="EMBL/GenBank/DDBJ databases">
        <authorList>
            <person name="Varghese N."/>
            <person name="Submissions S."/>
        </authorList>
    </citation>
    <scope>NUCLEOTIDE SEQUENCE [LARGE SCALE GENOMIC DNA]</scope>
    <source>
        <strain evidence="2 3">DSM 28214</strain>
    </source>
</reference>
<protein>
    <submittedName>
        <fullName evidence="2">2-polyprenyl-6-methoxyphenol hydroxylase</fullName>
    </submittedName>
</protein>
<name>A0ABY1PG22_9FLAO</name>
<dbReference type="Gene3D" id="3.50.50.60">
    <property type="entry name" value="FAD/NAD(P)-binding domain"/>
    <property type="match status" value="1"/>
</dbReference>
<comment type="caution">
    <text evidence="2">The sequence shown here is derived from an EMBL/GenBank/DDBJ whole genome shotgun (WGS) entry which is preliminary data.</text>
</comment>
<dbReference type="EMBL" id="FXTZ01000016">
    <property type="protein sequence ID" value="SMP33592.1"/>
    <property type="molecule type" value="Genomic_DNA"/>
</dbReference>
<organism evidence="2 3">
    <name type="scientific">Chryseobacterium profundimaris</name>
    <dbReference type="NCBI Taxonomy" id="1387275"/>
    <lineage>
        <taxon>Bacteria</taxon>
        <taxon>Pseudomonadati</taxon>
        <taxon>Bacteroidota</taxon>
        <taxon>Flavobacteriia</taxon>
        <taxon>Flavobacteriales</taxon>
        <taxon>Weeksellaceae</taxon>
        <taxon>Chryseobacterium group</taxon>
        <taxon>Chryseobacterium</taxon>
    </lineage>
</organism>